<accession>A0A927CA10</accession>
<name>A0A927CA10_9BACL</name>
<organism evidence="2 3">
    <name type="scientific">Paenibacillus oceani</name>
    <dbReference type="NCBI Taxonomy" id="2772510"/>
    <lineage>
        <taxon>Bacteria</taxon>
        <taxon>Bacillati</taxon>
        <taxon>Bacillota</taxon>
        <taxon>Bacilli</taxon>
        <taxon>Bacillales</taxon>
        <taxon>Paenibacillaceae</taxon>
        <taxon>Paenibacillus</taxon>
    </lineage>
</organism>
<dbReference type="GO" id="GO:0006508">
    <property type="term" value="P:proteolysis"/>
    <property type="evidence" value="ECO:0007669"/>
    <property type="project" value="InterPro"/>
</dbReference>
<dbReference type="RefSeq" id="WP_190928159.1">
    <property type="nucleotide sequence ID" value="NZ_JACXJA010000015.1"/>
</dbReference>
<evidence type="ECO:0000259" key="1">
    <source>
        <dbReference type="Pfam" id="PF00326"/>
    </source>
</evidence>
<keyword evidence="3" id="KW-1185">Reference proteome</keyword>
<evidence type="ECO:0000313" key="3">
    <source>
        <dbReference type="Proteomes" id="UP000639396"/>
    </source>
</evidence>
<dbReference type="Gene3D" id="3.40.50.1820">
    <property type="entry name" value="alpha/beta hydrolase"/>
    <property type="match status" value="1"/>
</dbReference>
<evidence type="ECO:0000313" key="2">
    <source>
        <dbReference type="EMBL" id="MBD2862872.1"/>
    </source>
</evidence>
<feature type="domain" description="Peptidase S9 prolyl oligopeptidase catalytic" evidence="1">
    <location>
        <begin position="104"/>
        <end position="223"/>
    </location>
</feature>
<dbReference type="InterPro" id="IPR029058">
    <property type="entry name" value="AB_hydrolase_fold"/>
</dbReference>
<dbReference type="SUPFAM" id="SSF53474">
    <property type="entry name" value="alpha/beta-Hydrolases"/>
    <property type="match status" value="1"/>
</dbReference>
<dbReference type="GO" id="GO:0008236">
    <property type="term" value="F:serine-type peptidase activity"/>
    <property type="evidence" value="ECO:0007669"/>
    <property type="project" value="InterPro"/>
</dbReference>
<protein>
    <submittedName>
        <fullName evidence="2">Prolyl oligopeptidase family serine peptidase</fullName>
    </submittedName>
</protein>
<dbReference type="InterPro" id="IPR001375">
    <property type="entry name" value="Peptidase_S9_cat"/>
</dbReference>
<sequence>MNKEQLSEHQVQIGDETLNYMLRRPESRHIHADPQLLITIGADWKTHLWTVPYRATADGYLANGHYALTFDIPCHGERTGPYGEGIDGFRDAWLAGDDPFERFVREAMAVIDDCIRLGFARPSNIAVCGASRGAYMALRLLAADPRIVRAAAFAPVTDWRILREFGPIRDSEDVEALKLHRDIERLAGKPIFMSIGNRDERVGTWSCCKLYTDLVEYNVKYGYPESLVEFYCTDDPDHTMGSHWYDLGTKFLLQR</sequence>
<proteinExistence type="predicted"/>
<dbReference type="AlphaFoldDB" id="A0A927CA10"/>
<comment type="caution">
    <text evidence="2">The sequence shown here is derived from an EMBL/GenBank/DDBJ whole genome shotgun (WGS) entry which is preliminary data.</text>
</comment>
<reference evidence="2" key="1">
    <citation type="submission" date="2020-09" db="EMBL/GenBank/DDBJ databases">
        <title>A novel bacterium of genus Paenibacillus, isolated from South China Sea.</title>
        <authorList>
            <person name="Huang H."/>
            <person name="Mo K."/>
            <person name="Hu Y."/>
        </authorList>
    </citation>
    <scope>NUCLEOTIDE SEQUENCE</scope>
    <source>
        <strain evidence="2">IB182363</strain>
    </source>
</reference>
<dbReference type="EMBL" id="JACXJA010000015">
    <property type="protein sequence ID" value="MBD2862872.1"/>
    <property type="molecule type" value="Genomic_DNA"/>
</dbReference>
<dbReference type="Pfam" id="PF00326">
    <property type="entry name" value="Peptidase_S9"/>
    <property type="match status" value="1"/>
</dbReference>
<gene>
    <name evidence="2" type="ORF">IDH45_12845</name>
</gene>
<dbReference type="Proteomes" id="UP000639396">
    <property type="component" value="Unassembled WGS sequence"/>
</dbReference>